<dbReference type="PANTHER" id="PTHR24007:SF7">
    <property type="entry name" value="BRCA1-ASSOCIATED PROTEIN"/>
    <property type="match status" value="1"/>
</dbReference>
<feature type="compositionally biased region" description="Polar residues" evidence="6">
    <location>
        <begin position="927"/>
        <end position="938"/>
    </location>
</feature>
<gene>
    <name evidence="9" type="ORF">AYI68_g5415</name>
</gene>
<evidence type="ECO:0000256" key="2">
    <source>
        <dbReference type="ARBA" id="ARBA00022771"/>
    </source>
</evidence>
<evidence type="ECO:0000256" key="6">
    <source>
        <dbReference type="SAM" id="MobiDB-lite"/>
    </source>
</evidence>
<dbReference type="GO" id="GO:0007265">
    <property type="term" value="P:Ras protein signal transduction"/>
    <property type="evidence" value="ECO:0007669"/>
    <property type="project" value="TreeGrafter"/>
</dbReference>
<evidence type="ECO:0000256" key="5">
    <source>
        <dbReference type="SAM" id="Coils"/>
    </source>
</evidence>
<feature type="domain" description="RING-type" evidence="7">
    <location>
        <begin position="474"/>
        <end position="514"/>
    </location>
</feature>
<dbReference type="AlphaFoldDB" id="A0A1R0GUA9"/>
<dbReference type="PROSITE" id="PS50271">
    <property type="entry name" value="ZF_UBP"/>
    <property type="match status" value="1"/>
</dbReference>
<accession>A0A1R0GUA9</accession>
<dbReference type="Pfam" id="PF07576">
    <property type="entry name" value="BRAP2"/>
    <property type="match status" value="1"/>
</dbReference>
<comment type="caution">
    <text evidence="9">The sequence shown here is derived from an EMBL/GenBank/DDBJ whole genome shotgun (WGS) entry which is preliminary data.</text>
</comment>
<dbReference type="SMART" id="SM00184">
    <property type="entry name" value="RING"/>
    <property type="match status" value="1"/>
</dbReference>
<keyword evidence="3" id="KW-0862">Zinc</keyword>
<evidence type="ECO:0000313" key="10">
    <source>
        <dbReference type="Proteomes" id="UP000187455"/>
    </source>
</evidence>
<feature type="domain" description="UBP-type" evidence="8">
    <location>
        <begin position="559"/>
        <end position="666"/>
    </location>
</feature>
<evidence type="ECO:0000259" key="8">
    <source>
        <dbReference type="PROSITE" id="PS50271"/>
    </source>
</evidence>
<dbReference type="GO" id="GO:0061630">
    <property type="term" value="F:ubiquitin protein ligase activity"/>
    <property type="evidence" value="ECO:0007669"/>
    <property type="project" value="TreeGrafter"/>
</dbReference>
<feature type="region of interest" description="Disordered" evidence="6">
    <location>
        <begin position="727"/>
        <end position="755"/>
    </location>
</feature>
<evidence type="ECO:0000256" key="1">
    <source>
        <dbReference type="ARBA" id="ARBA00022723"/>
    </source>
</evidence>
<dbReference type="SMART" id="SM00290">
    <property type="entry name" value="ZnF_UBP"/>
    <property type="match status" value="1"/>
</dbReference>
<evidence type="ECO:0000259" key="7">
    <source>
        <dbReference type="PROSITE" id="PS50089"/>
    </source>
</evidence>
<dbReference type="EMBL" id="LSSL01003433">
    <property type="protein sequence ID" value="OLY80484.1"/>
    <property type="molecule type" value="Genomic_DNA"/>
</dbReference>
<dbReference type="SUPFAM" id="SSF57850">
    <property type="entry name" value="RING/U-box"/>
    <property type="match status" value="2"/>
</dbReference>
<dbReference type="InterPro" id="IPR047243">
    <property type="entry name" value="RING-H2_BRAP2"/>
</dbReference>
<dbReference type="InterPro" id="IPR001607">
    <property type="entry name" value="Znf_UBP"/>
</dbReference>
<keyword evidence="5" id="KW-0175">Coiled coil</keyword>
<dbReference type="Pfam" id="PF13639">
    <property type="entry name" value="zf-RING_2"/>
    <property type="match status" value="1"/>
</dbReference>
<keyword evidence="10" id="KW-1185">Reference proteome</keyword>
<dbReference type="CDD" id="cd16457">
    <property type="entry name" value="RING-H2_BRAP2"/>
    <property type="match status" value="1"/>
</dbReference>
<protein>
    <submittedName>
        <fullName evidence="9">RING finger protein ETP1</fullName>
    </submittedName>
</protein>
<dbReference type="GO" id="GO:0005737">
    <property type="term" value="C:cytoplasm"/>
    <property type="evidence" value="ECO:0007669"/>
    <property type="project" value="TreeGrafter"/>
</dbReference>
<dbReference type="InterPro" id="IPR001841">
    <property type="entry name" value="Znf_RING"/>
</dbReference>
<proteinExistence type="predicted"/>
<keyword evidence="1" id="KW-0479">Metal-binding</keyword>
<name>A0A1R0GUA9_9FUNG</name>
<dbReference type="OrthoDB" id="273556at2759"/>
<dbReference type="Gene3D" id="3.30.40.10">
    <property type="entry name" value="Zinc/RING finger domain, C3HC4 (zinc finger)"/>
    <property type="match status" value="2"/>
</dbReference>
<feature type="compositionally biased region" description="Basic residues" evidence="6">
    <location>
        <begin position="939"/>
        <end position="951"/>
    </location>
</feature>
<evidence type="ECO:0000256" key="3">
    <source>
        <dbReference type="ARBA" id="ARBA00022833"/>
    </source>
</evidence>
<feature type="coiled-coil region" evidence="5">
    <location>
        <begin position="833"/>
        <end position="867"/>
    </location>
</feature>
<dbReference type="InterPro" id="IPR013083">
    <property type="entry name" value="Znf_RING/FYVE/PHD"/>
</dbReference>
<keyword evidence="2 4" id="KW-0863">Zinc-finger</keyword>
<dbReference type="PROSITE" id="PS50089">
    <property type="entry name" value="ZF_RING_2"/>
    <property type="match status" value="1"/>
</dbReference>
<sequence>MYYYSIYIETFRFAEADTFNKATSNKKFYFKKFHQDHWTPISQIFNSTDFKNLSKSIKGHKGCKTQKSSNNSISDENFYDILNPKASFKDQKNLHKANKVADYLSKFLDYRIGKITIENYTAQDLDTIPELDELETKFYKIQMGNEPNIENLNKLNVNHEIAIGWDRVNENLDDNSLNNNLETSNIENCSRIDTKNDNINNDSSILNANFGSVVEHVPKVYNKKNSTVVPMGIFEVSPSITTEYELGILHLYRSSKSSISQNMEFYEEKKNQDINSNKSRYSLSNQKYSNNISEIGKVLAVLAVPAYMTPSDFVSYAGVFRKKISQFRVIRNSSTNNYMVIVKFALSKDAKDFYEYFNGKSFSPLEPEMCHVVYLSSIIVSNGALPLDGSPLFFDEPWIKPDSSEDFEPSSYKKDSKLNSEKSRHCLSDSRSTDSFEFMLKNDIMNKEYVVSNIIGEIGPIVKEKNYPMELPTCPVCLERLDTSISGLLTIFCQHTFHSSCLSKWSDNSCPVCRLTQANMFVDNDLFDESVLRIDKANQNHLNFESIKTHEQTSSKSSADCDSNINLDLLENHSKVGQSCIKNNSDVSKCFICGSSSQLWICLICGNVGCGRYNYGHAHAHYLETGHIYSMDLDSQRVWDYVGDGYVHRILLNRSDGKLVELSDPNSETSGLGSGFSQNSSFLYGPSNQIMQQENDSNPYMYEYDTRNFPDSEYALTDTGLSLTSFDSGNSSKLSNNATASHSRNMANESNHGKLRFSGSIDPNLDLVREKLAAVAVEYEQTLKSQLLANSRSYENKILGLQNLCKEYLKKQVGSNKSISNLNRSLETEKKLSNSLMIKLESLDSENKKLKSQVEDLSEQVRDLYSHFAAMTRMQDDKNLSELVQGGSIQIVNQPQKKKKKDLNNITKSDSNNDKSCSESIAVLEGTPNSNDPSVGSKTKTRPKNKGKSKK</sequence>
<dbReference type="Proteomes" id="UP000187455">
    <property type="component" value="Unassembled WGS sequence"/>
</dbReference>
<dbReference type="InterPro" id="IPR011422">
    <property type="entry name" value="BRAP2/ETP1_RRM"/>
</dbReference>
<organism evidence="9 10">
    <name type="scientific">Smittium mucronatum</name>
    <dbReference type="NCBI Taxonomy" id="133383"/>
    <lineage>
        <taxon>Eukaryota</taxon>
        <taxon>Fungi</taxon>
        <taxon>Fungi incertae sedis</taxon>
        <taxon>Zoopagomycota</taxon>
        <taxon>Kickxellomycotina</taxon>
        <taxon>Harpellomycetes</taxon>
        <taxon>Harpellales</taxon>
        <taxon>Legeriomycetaceae</taxon>
        <taxon>Smittium</taxon>
    </lineage>
</organism>
<evidence type="ECO:0000256" key="4">
    <source>
        <dbReference type="PROSITE-ProRule" id="PRU00502"/>
    </source>
</evidence>
<dbReference type="Pfam" id="PF02148">
    <property type="entry name" value="zf-UBP"/>
    <property type="match status" value="1"/>
</dbReference>
<feature type="compositionally biased region" description="Polar residues" evidence="6">
    <location>
        <begin position="727"/>
        <end position="750"/>
    </location>
</feature>
<feature type="region of interest" description="Disordered" evidence="6">
    <location>
        <begin position="894"/>
        <end position="951"/>
    </location>
</feature>
<reference evidence="9 10" key="1">
    <citation type="journal article" date="2016" name="Mol. Biol. Evol.">
        <title>Genome-Wide Survey of Gut Fungi (Harpellales) Reveals the First Horizontally Transferred Ubiquitin Gene from a Mosquito Host.</title>
        <authorList>
            <person name="Wang Y."/>
            <person name="White M.M."/>
            <person name="Kvist S."/>
            <person name="Moncalvo J.M."/>
        </authorList>
    </citation>
    <scope>NUCLEOTIDE SEQUENCE [LARGE SCALE GENOMIC DNA]</scope>
    <source>
        <strain evidence="9 10">ALG-7-W6</strain>
    </source>
</reference>
<dbReference type="GO" id="GO:0008270">
    <property type="term" value="F:zinc ion binding"/>
    <property type="evidence" value="ECO:0007669"/>
    <property type="project" value="UniProtKB-KW"/>
</dbReference>
<dbReference type="STRING" id="133383.A0A1R0GUA9"/>
<evidence type="ECO:0000313" key="9">
    <source>
        <dbReference type="EMBL" id="OLY80484.1"/>
    </source>
</evidence>
<dbReference type="GO" id="GO:0016567">
    <property type="term" value="P:protein ubiquitination"/>
    <property type="evidence" value="ECO:0007669"/>
    <property type="project" value="TreeGrafter"/>
</dbReference>
<dbReference type="PANTHER" id="PTHR24007">
    <property type="entry name" value="BRCA1-ASSOCIATED PROTEIN"/>
    <property type="match status" value="1"/>
</dbReference>